<accession>A0A9P5Y1Q8</accession>
<name>A0A9P5Y1Q8_9AGAR</name>
<evidence type="ECO:0000256" key="2">
    <source>
        <dbReference type="SAM" id="Phobius"/>
    </source>
</evidence>
<evidence type="ECO:0000256" key="1">
    <source>
        <dbReference type="SAM" id="MobiDB-lite"/>
    </source>
</evidence>
<feature type="compositionally biased region" description="Polar residues" evidence="1">
    <location>
        <begin position="1"/>
        <end position="19"/>
    </location>
</feature>
<sequence length="146" mass="15529">MNHSKNQITPPLSTLGATSPTPPVAGTESVALDHQVDTAKAFAILSTLFAGVQAQLLSGIPDDTAPNFSQALMGTLQFFSYGGLAINISASLAAIFFISLANLERDSGSRVKSSPKDMVVVAEVLDQLRHLYLGLTLTCLKEYFGW</sequence>
<dbReference type="EMBL" id="MU150280">
    <property type="protein sequence ID" value="KAF9461688.1"/>
    <property type="molecule type" value="Genomic_DNA"/>
</dbReference>
<feature type="region of interest" description="Disordered" evidence="1">
    <location>
        <begin position="1"/>
        <end position="26"/>
    </location>
</feature>
<comment type="caution">
    <text evidence="3">The sequence shown here is derived from an EMBL/GenBank/DDBJ whole genome shotgun (WGS) entry which is preliminary data.</text>
</comment>
<evidence type="ECO:0000313" key="3">
    <source>
        <dbReference type="EMBL" id="KAF9461688.1"/>
    </source>
</evidence>
<gene>
    <name evidence="3" type="ORF">BDZ94DRAFT_797277</name>
</gene>
<proteinExistence type="predicted"/>
<keyword evidence="2" id="KW-0812">Transmembrane</keyword>
<evidence type="ECO:0000313" key="4">
    <source>
        <dbReference type="Proteomes" id="UP000807353"/>
    </source>
</evidence>
<protein>
    <submittedName>
        <fullName evidence="3">Uncharacterized protein</fullName>
    </submittedName>
</protein>
<reference evidence="3" key="1">
    <citation type="submission" date="2020-11" db="EMBL/GenBank/DDBJ databases">
        <authorList>
            <consortium name="DOE Joint Genome Institute"/>
            <person name="Ahrendt S."/>
            <person name="Riley R."/>
            <person name="Andreopoulos W."/>
            <person name="Labutti K."/>
            <person name="Pangilinan J."/>
            <person name="Ruiz-Duenas F.J."/>
            <person name="Barrasa J.M."/>
            <person name="Sanchez-Garcia M."/>
            <person name="Camarero S."/>
            <person name="Miyauchi S."/>
            <person name="Serrano A."/>
            <person name="Linde D."/>
            <person name="Babiker R."/>
            <person name="Drula E."/>
            <person name="Ayuso-Fernandez I."/>
            <person name="Pacheco R."/>
            <person name="Padilla G."/>
            <person name="Ferreira P."/>
            <person name="Barriuso J."/>
            <person name="Kellner H."/>
            <person name="Castanera R."/>
            <person name="Alfaro M."/>
            <person name="Ramirez L."/>
            <person name="Pisabarro A.G."/>
            <person name="Kuo A."/>
            <person name="Tritt A."/>
            <person name="Lipzen A."/>
            <person name="He G."/>
            <person name="Yan M."/>
            <person name="Ng V."/>
            <person name="Cullen D."/>
            <person name="Martin F."/>
            <person name="Rosso M.-N."/>
            <person name="Henrissat B."/>
            <person name="Hibbett D."/>
            <person name="Martinez A.T."/>
            <person name="Grigoriev I.V."/>
        </authorList>
    </citation>
    <scope>NUCLEOTIDE SEQUENCE</scope>
    <source>
        <strain evidence="3">CBS 247.69</strain>
    </source>
</reference>
<keyword evidence="4" id="KW-1185">Reference proteome</keyword>
<keyword evidence="2" id="KW-0472">Membrane</keyword>
<keyword evidence="2" id="KW-1133">Transmembrane helix</keyword>
<feature type="transmembrane region" description="Helical" evidence="2">
    <location>
        <begin position="78"/>
        <end position="103"/>
    </location>
</feature>
<dbReference type="Proteomes" id="UP000807353">
    <property type="component" value="Unassembled WGS sequence"/>
</dbReference>
<dbReference type="AlphaFoldDB" id="A0A9P5Y1Q8"/>
<dbReference type="OrthoDB" id="3225366at2759"/>
<organism evidence="3 4">
    <name type="scientific">Collybia nuda</name>
    <dbReference type="NCBI Taxonomy" id="64659"/>
    <lineage>
        <taxon>Eukaryota</taxon>
        <taxon>Fungi</taxon>
        <taxon>Dikarya</taxon>
        <taxon>Basidiomycota</taxon>
        <taxon>Agaricomycotina</taxon>
        <taxon>Agaricomycetes</taxon>
        <taxon>Agaricomycetidae</taxon>
        <taxon>Agaricales</taxon>
        <taxon>Tricholomatineae</taxon>
        <taxon>Clitocybaceae</taxon>
        <taxon>Collybia</taxon>
    </lineage>
</organism>